<name>A0A644YB71_9ZZZZ</name>
<comment type="caution">
    <text evidence="1">The sequence shown here is derived from an EMBL/GenBank/DDBJ whole genome shotgun (WGS) entry which is preliminary data.</text>
</comment>
<accession>A0A644YB71</accession>
<evidence type="ECO:0008006" key="2">
    <source>
        <dbReference type="Google" id="ProtNLM"/>
    </source>
</evidence>
<organism evidence="1">
    <name type="scientific">bioreactor metagenome</name>
    <dbReference type="NCBI Taxonomy" id="1076179"/>
    <lineage>
        <taxon>unclassified sequences</taxon>
        <taxon>metagenomes</taxon>
        <taxon>ecological metagenomes</taxon>
    </lineage>
</organism>
<proteinExistence type="predicted"/>
<evidence type="ECO:0000313" key="1">
    <source>
        <dbReference type="EMBL" id="MPM25785.1"/>
    </source>
</evidence>
<reference evidence="1" key="1">
    <citation type="submission" date="2019-08" db="EMBL/GenBank/DDBJ databases">
        <authorList>
            <person name="Kucharzyk K."/>
            <person name="Murdoch R.W."/>
            <person name="Higgins S."/>
            <person name="Loffler F."/>
        </authorList>
    </citation>
    <scope>NUCLEOTIDE SEQUENCE</scope>
</reference>
<sequence>MNNELKEKREQRLNQASYELSDEIIKVKDRLDKAHLLLEEITDEYFDEYDIKDEEDCSAIIWEFSRNAKRANIIFDYVNGAIDIIDELYAMTGKAVEEKKKNIA</sequence>
<gene>
    <name evidence="1" type="ORF">SDC9_72285</name>
</gene>
<protein>
    <recommendedName>
        <fullName evidence="2">PhoU domain-containing protein</fullName>
    </recommendedName>
</protein>
<dbReference type="AlphaFoldDB" id="A0A644YB71"/>
<dbReference type="EMBL" id="VSSQ01004579">
    <property type="protein sequence ID" value="MPM25785.1"/>
    <property type="molecule type" value="Genomic_DNA"/>
</dbReference>